<dbReference type="SUPFAM" id="SSF88946">
    <property type="entry name" value="Sigma2 domain of RNA polymerase sigma factors"/>
    <property type="match status" value="1"/>
</dbReference>
<accession>A0A4P8XIE3</accession>
<dbReference type="InterPro" id="IPR013324">
    <property type="entry name" value="RNA_pol_sigma_r3/r4-like"/>
</dbReference>
<keyword evidence="2" id="KW-0805">Transcription regulation</keyword>
<dbReference type="GO" id="GO:0006352">
    <property type="term" value="P:DNA-templated transcription initiation"/>
    <property type="evidence" value="ECO:0007669"/>
    <property type="project" value="InterPro"/>
</dbReference>
<dbReference type="Gene3D" id="1.10.1740.10">
    <property type="match status" value="1"/>
</dbReference>
<dbReference type="NCBIfam" id="TIGR02937">
    <property type="entry name" value="sigma70-ECF"/>
    <property type="match status" value="1"/>
</dbReference>
<gene>
    <name evidence="7" type="ORF">E6C60_0347</name>
</gene>
<dbReference type="InterPro" id="IPR007627">
    <property type="entry name" value="RNA_pol_sigma70_r2"/>
</dbReference>
<evidence type="ECO:0000313" key="7">
    <source>
        <dbReference type="EMBL" id="QCT01071.1"/>
    </source>
</evidence>
<dbReference type="GO" id="GO:0016987">
    <property type="term" value="F:sigma factor activity"/>
    <property type="evidence" value="ECO:0007669"/>
    <property type="project" value="UniProtKB-KW"/>
</dbReference>
<evidence type="ECO:0000259" key="6">
    <source>
        <dbReference type="Pfam" id="PF08281"/>
    </source>
</evidence>
<dbReference type="InterPro" id="IPR039425">
    <property type="entry name" value="RNA_pol_sigma-70-like"/>
</dbReference>
<reference evidence="7 8" key="1">
    <citation type="submission" date="2019-05" db="EMBL/GenBank/DDBJ databases">
        <authorList>
            <person name="Chen C."/>
        </authorList>
    </citation>
    <scope>NUCLEOTIDE SEQUENCE [LARGE SCALE GENOMIC DNA]</scope>
    <source>
        <strain evidence="7 8">HB172198</strain>
    </source>
</reference>
<dbReference type="InterPro" id="IPR036388">
    <property type="entry name" value="WH-like_DNA-bd_sf"/>
</dbReference>
<protein>
    <submittedName>
        <fullName evidence="7">RNA polymerase, sigma-24 subunit, ECF subfamily</fullName>
    </submittedName>
</protein>
<dbReference type="PANTHER" id="PTHR43133">
    <property type="entry name" value="RNA POLYMERASE ECF-TYPE SIGMA FACTO"/>
    <property type="match status" value="1"/>
</dbReference>
<dbReference type="InterPro" id="IPR014284">
    <property type="entry name" value="RNA_pol_sigma-70_dom"/>
</dbReference>
<evidence type="ECO:0000256" key="4">
    <source>
        <dbReference type="ARBA" id="ARBA00023163"/>
    </source>
</evidence>
<evidence type="ECO:0000256" key="3">
    <source>
        <dbReference type="ARBA" id="ARBA00023082"/>
    </source>
</evidence>
<dbReference type="EMBL" id="CP040396">
    <property type="protein sequence ID" value="QCT01071.1"/>
    <property type="molecule type" value="Genomic_DNA"/>
</dbReference>
<dbReference type="SUPFAM" id="SSF88659">
    <property type="entry name" value="Sigma3 and sigma4 domains of RNA polymerase sigma factors"/>
    <property type="match status" value="1"/>
</dbReference>
<dbReference type="Gene3D" id="1.10.10.10">
    <property type="entry name" value="Winged helix-like DNA-binding domain superfamily/Winged helix DNA-binding domain"/>
    <property type="match status" value="1"/>
</dbReference>
<name>A0A4P8XIE3_9BACL</name>
<evidence type="ECO:0000259" key="5">
    <source>
        <dbReference type="Pfam" id="PF04542"/>
    </source>
</evidence>
<dbReference type="Pfam" id="PF08281">
    <property type="entry name" value="Sigma70_r4_2"/>
    <property type="match status" value="1"/>
</dbReference>
<dbReference type="KEGG" id="palo:E6C60_0347"/>
<dbReference type="RefSeq" id="WP_138224191.1">
    <property type="nucleotide sequence ID" value="NZ_CP040396.1"/>
</dbReference>
<evidence type="ECO:0000256" key="2">
    <source>
        <dbReference type="ARBA" id="ARBA00023015"/>
    </source>
</evidence>
<dbReference type="OrthoDB" id="9785675at2"/>
<dbReference type="InterPro" id="IPR013325">
    <property type="entry name" value="RNA_pol_sigma_r2"/>
</dbReference>
<feature type="domain" description="RNA polymerase sigma-70 region 2" evidence="5">
    <location>
        <begin position="6"/>
        <end position="72"/>
    </location>
</feature>
<keyword evidence="4" id="KW-0804">Transcription</keyword>
<organism evidence="7 8">
    <name type="scientific">Paenibacillus algicola</name>
    <dbReference type="NCBI Taxonomy" id="2565926"/>
    <lineage>
        <taxon>Bacteria</taxon>
        <taxon>Bacillati</taxon>
        <taxon>Bacillota</taxon>
        <taxon>Bacilli</taxon>
        <taxon>Bacillales</taxon>
        <taxon>Paenibacillaceae</taxon>
        <taxon>Paenibacillus</taxon>
    </lineage>
</organism>
<dbReference type="PANTHER" id="PTHR43133:SF60">
    <property type="entry name" value="RNA POLYMERASE SIGMA FACTOR SIGV"/>
    <property type="match status" value="1"/>
</dbReference>
<dbReference type="AlphaFoldDB" id="A0A4P8XIE3"/>
<keyword evidence="8" id="KW-1185">Reference proteome</keyword>
<proteinExistence type="inferred from homology"/>
<feature type="domain" description="RNA polymerase sigma factor 70 region 4 type 2" evidence="6">
    <location>
        <begin position="104"/>
        <end position="156"/>
    </location>
</feature>
<comment type="similarity">
    <text evidence="1">Belongs to the sigma-70 factor family. ECF subfamily.</text>
</comment>
<dbReference type="Pfam" id="PF04542">
    <property type="entry name" value="Sigma70_r2"/>
    <property type="match status" value="1"/>
</dbReference>
<dbReference type="CDD" id="cd06171">
    <property type="entry name" value="Sigma70_r4"/>
    <property type="match status" value="1"/>
</dbReference>
<dbReference type="GO" id="GO:0003677">
    <property type="term" value="F:DNA binding"/>
    <property type="evidence" value="ECO:0007669"/>
    <property type="project" value="InterPro"/>
</dbReference>
<evidence type="ECO:0000256" key="1">
    <source>
        <dbReference type="ARBA" id="ARBA00010641"/>
    </source>
</evidence>
<dbReference type="InterPro" id="IPR013249">
    <property type="entry name" value="RNA_pol_sigma70_r4_t2"/>
</dbReference>
<evidence type="ECO:0000313" key="8">
    <source>
        <dbReference type="Proteomes" id="UP000300879"/>
    </source>
</evidence>
<keyword evidence="3" id="KW-0731">Sigma factor</keyword>
<dbReference type="Proteomes" id="UP000300879">
    <property type="component" value="Chromosome"/>
</dbReference>
<sequence length="177" mass="20928">MTDRELFDAYNKDVYRTCYYMLRNVQDAEDVCHDVFVTVFRQDWHEIEQLRAWILRISVNHCLNLLRKQQRRTVKQPQLQWMRKHQEASVPAVDAQVLKRESSEEWEKLLGQLPEKLMAVVVLRYLGELSTAEIAQSLNLPQGTVKSRLHKALKLMRGKLESKELYDTRGERQYGAP</sequence>